<dbReference type="InterPro" id="IPR013325">
    <property type="entry name" value="RNA_pol_sigma_r2"/>
</dbReference>
<dbReference type="GO" id="GO:0006352">
    <property type="term" value="P:DNA-templated transcription initiation"/>
    <property type="evidence" value="ECO:0007669"/>
    <property type="project" value="InterPro"/>
</dbReference>
<dbReference type="Proteomes" id="UP000280759">
    <property type="component" value="Unassembled WGS sequence"/>
</dbReference>
<dbReference type="RefSeq" id="WP_254388126.1">
    <property type="nucleotide sequence ID" value="NZ_CP053792.1"/>
</dbReference>
<dbReference type="InterPro" id="IPR013249">
    <property type="entry name" value="RNA_pol_sigma70_r4_t2"/>
</dbReference>
<proteinExistence type="inferred from homology"/>
<keyword evidence="4" id="KW-0804">Transcription</keyword>
<evidence type="ECO:0000256" key="2">
    <source>
        <dbReference type="ARBA" id="ARBA00023015"/>
    </source>
</evidence>
<keyword evidence="7" id="KW-1185">Reference proteome</keyword>
<accession>A0A3P5XYV5</accession>
<dbReference type="Gene3D" id="1.10.10.10">
    <property type="entry name" value="Winged helix-like DNA-binding domain superfamily/Winged helix DNA-binding domain"/>
    <property type="match status" value="1"/>
</dbReference>
<dbReference type="EMBL" id="UXEP01000012">
    <property type="protein sequence ID" value="VDC42530.1"/>
    <property type="molecule type" value="Genomic_DNA"/>
</dbReference>
<feature type="domain" description="RNA polymerase sigma factor 70 region 4 type 2" evidence="5">
    <location>
        <begin position="104"/>
        <end position="154"/>
    </location>
</feature>
<evidence type="ECO:0000256" key="4">
    <source>
        <dbReference type="ARBA" id="ARBA00023163"/>
    </source>
</evidence>
<dbReference type="NCBIfam" id="TIGR02937">
    <property type="entry name" value="sigma70-ECF"/>
    <property type="match status" value="1"/>
</dbReference>
<gene>
    <name evidence="6" type="primary">ylaC</name>
    <name evidence="6" type="ORF">FMV2238Y02_09780</name>
</gene>
<dbReference type="InterPro" id="IPR039425">
    <property type="entry name" value="RNA_pol_sigma-70-like"/>
</dbReference>
<comment type="similarity">
    <text evidence="1">Belongs to the sigma-70 factor family. ECF subfamily.</text>
</comment>
<dbReference type="InterPro" id="IPR014284">
    <property type="entry name" value="RNA_pol_sigma-70_dom"/>
</dbReference>
<evidence type="ECO:0000256" key="3">
    <source>
        <dbReference type="ARBA" id="ARBA00023082"/>
    </source>
</evidence>
<dbReference type="GO" id="GO:0016987">
    <property type="term" value="F:sigma factor activity"/>
    <property type="evidence" value="ECO:0007669"/>
    <property type="project" value="UniProtKB-KW"/>
</dbReference>
<sequence length="169" mass="20024">MTPIKLEAYEKELITYSKDIIAYLMASGVPDQLARDISQDVFLKMLESDIVLPPEKMRAWMYRVAVRKYIDVYRRDKTYLQILKRDFFHQEKVIEFDQPNYTPLYETITGLPEKYRIVLSLYYFDDLSVKEIASILHKSLSSVKVNLMRGRALLKEKLKKAGYTYDDFN</sequence>
<keyword evidence="2" id="KW-0805">Transcription regulation</keyword>
<organism evidence="6 7">
    <name type="scientific">Streptococcus canis</name>
    <dbReference type="NCBI Taxonomy" id="1329"/>
    <lineage>
        <taxon>Bacteria</taxon>
        <taxon>Bacillati</taxon>
        <taxon>Bacillota</taxon>
        <taxon>Bacilli</taxon>
        <taxon>Lactobacillales</taxon>
        <taxon>Streptococcaceae</taxon>
        <taxon>Streptococcus</taxon>
    </lineage>
</organism>
<dbReference type="AlphaFoldDB" id="A0A3P5XYV5"/>
<dbReference type="SUPFAM" id="SSF88946">
    <property type="entry name" value="Sigma2 domain of RNA polymerase sigma factors"/>
    <property type="match status" value="1"/>
</dbReference>
<dbReference type="GO" id="GO:0003677">
    <property type="term" value="F:DNA binding"/>
    <property type="evidence" value="ECO:0007669"/>
    <property type="project" value="InterPro"/>
</dbReference>
<evidence type="ECO:0000256" key="1">
    <source>
        <dbReference type="ARBA" id="ARBA00010641"/>
    </source>
</evidence>
<dbReference type="SUPFAM" id="SSF88659">
    <property type="entry name" value="Sigma3 and sigma4 domains of RNA polymerase sigma factors"/>
    <property type="match status" value="1"/>
</dbReference>
<evidence type="ECO:0000259" key="5">
    <source>
        <dbReference type="Pfam" id="PF08281"/>
    </source>
</evidence>
<dbReference type="PANTHER" id="PTHR43133">
    <property type="entry name" value="RNA POLYMERASE ECF-TYPE SIGMA FACTO"/>
    <property type="match status" value="1"/>
</dbReference>
<name>A0A3P5XYV5_STRCB</name>
<dbReference type="InterPro" id="IPR036388">
    <property type="entry name" value="WH-like_DNA-bd_sf"/>
</dbReference>
<evidence type="ECO:0000313" key="7">
    <source>
        <dbReference type="Proteomes" id="UP000280759"/>
    </source>
</evidence>
<reference evidence="6 7" key="1">
    <citation type="submission" date="2018-10" db="EMBL/GenBank/DDBJ databases">
        <authorList>
            <consortium name="Molecular Microbiology and Infection Unit (UMMI)"/>
            <person name="Machado M."/>
        </authorList>
    </citation>
    <scope>NUCLEOTIDE SEQUENCE [LARGE SCALE GENOMIC DNA]</scope>
    <source>
        <strain evidence="6">FMV2238.02</strain>
    </source>
</reference>
<dbReference type="PANTHER" id="PTHR43133:SF60">
    <property type="entry name" value="RNA POLYMERASE SIGMA FACTOR SIGV"/>
    <property type="match status" value="1"/>
</dbReference>
<dbReference type="CDD" id="cd06171">
    <property type="entry name" value="Sigma70_r4"/>
    <property type="match status" value="1"/>
</dbReference>
<dbReference type="Pfam" id="PF08281">
    <property type="entry name" value="Sigma70_r4_2"/>
    <property type="match status" value="1"/>
</dbReference>
<keyword evidence="3" id="KW-0731">Sigma factor</keyword>
<dbReference type="Gene3D" id="1.10.1740.10">
    <property type="match status" value="1"/>
</dbReference>
<evidence type="ECO:0000313" key="6">
    <source>
        <dbReference type="EMBL" id="VDC42530.1"/>
    </source>
</evidence>
<dbReference type="InterPro" id="IPR013324">
    <property type="entry name" value="RNA_pol_sigma_r3/r4-like"/>
</dbReference>
<protein>
    <submittedName>
        <fullName evidence="6">RNA polymerase sigma factor YlaC</fullName>
    </submittedName>
</protein>